<keyword evidence="6" id="KW-0547">Nucleotide-binding</keyword>
<dbReference type="Gene3D" id="6.10.140.1060">
    <property type="match status" value="1"/>
</dbReference>
<dbReference type="InterPro" id="IPR035706">
    <property type="entry name" value="AAA_9"/>
</dbReference>
<dbReference type="Pfam" id="PF07728">
    <property type="entry name" value="AAA_5"/>
    <property type="match status" value="1"/>
</dbReference>
<dbReference type="InterPro" id="IPR027417">
    <property type="entry name" value="P-loop_NTPase"/>
</dbReference>
<evidence type="ECO:0000256" key="1">
    <source>
        <dbReference type="ARBA" id="ARBA00004430"/>
    </source>
</evidence>
<accession>A0A1D1UKM5</accession>
<evidence type="ECO:0000256" key="4">
    <source>
        <dbReference type="ARBA" id="ARBA00022701"/>
    </source>
</evidence>
<dbReference type="GO" id="GO:0007018">
    <property type="term" value="P:microtubule-based movement"/>
    <property type="evidence" value="ECO:0007669"/>
    <property type="project" value="InterPro"/>
</dbReference>
<dbReference type="FunFam" id="1.10.8.1220:FF:000001">
    <property type="entry name" value="Dynein axonemal heavy chain 5"/>
    <property type="match status" value="1"/>
</dbReference>
<dbReference type="GO" id="GO:0008569">
    <property type="term" value="F:minus-end-directed microtubule motor activity"/>
    <property type="evidence" value="ECO:0007669"/>
    <property type="project" value="InterPro"/>
</dbReference>
<feature type="coiled-coil region" evidence="14">
    <location>
        <begin position="1111"/>
        <end position="1159"/>
    </location>
</feature>
<dbReference type="GO" id="GO:0051959">
    <property type="term" value="F:dynein light intermediate chain binding"/>
    <property type="evidence" value="ECO:0007669"/>
    <property type="project" value="InterPro"/>
</dbReference>
<evidence type="ECO:0000256" key="11">
    <source>
        <dbReference type="ARBA" id="ARBA00023175"/>
    </source>
</evidence>
<organism evidence="24 25">
    <name type="scientific">Ramazzottius varieornatus</name>
    <name type="common">Water bear</name>
    <name type="synonym">Tardigrade</name>
    <dbReference type="NCBI Taxonomy" id="947166"/>
    <lineage>
        <taxon>Eukaryota</taxon>
        <taxon>Metazoa</taxon>
        <taxon>Ecdysozoa</taxon>
        <taxon>Tardigrada</taxon>
        <taxon>Eutardigrada</taxon>
        <taxon>Parachela</taxon>
        <taxon>Hypsibioidea</taxon>
        <taxon>Ramazzottiidae</taxon>
        <taxon>Ramazzottius</taxon>
    </lineage>
</organism>
<comment type="similarity">
    <text evidence="2">Belongs to the dynein heavy chain family.</text>
</comment>
<evidence type="ECO:0000313" key="25">
    <source>
        <dbReference type="Proteomes" id="UP000186922"/>
    </source>
</evidence>
<dbReference type="GO" id="GO:0045505">
    <property type="term" value="F:dynein intermediate chain binding"/>
    <property type="evidence" value="ECO:0007669"/>
    <property type="project" value="InterPro"/>
</dbReference>
<feature type="domain" description="Dynein heavy chain coiled coil stalk" evidence="17">
    <location>
        <begin position="890"/>
        <end position="1232"/>
    </location>
</feature>
<dbReference type="InterPro" id="IPR024317">
    <property type="entry name" value="Dynein_heavy_chain_D4_dom"/>
</dbReference>
<dbReference type="InterPro" id="IPR011704">
    <property type="entry name" value="ATPase_dyneun-rel_AAA"/>
</dbReference>
<evidence type="ECO:0000256" key="7">
    <source>
        <dbReference type="ARBA" id="ARBA00022840"/>
    </source>
</evidence>
<dbReference type="FunFam" id="1.20.1270.280:FF:000003">
    <property type="entry name" value="Dynein axonemal heavy chain 17"/>
    <property type="match status" value="1"/>
</dbReference>
<evidence type="ECO:0000259" key="19">
    <source>
        <dbReference type="Pfam" id="PF12781"/>
    </source>
</evidence>
<gene>
    <name evidence="24" type="primary">RvY_02483</name>
    <name evidence="24" type="synonym">RvY_02483.2</name>
    <name evidence="24" type="ORF">RvY_02483-2</name>
</gene>
<dbReference type="Gene3D" id="3.40.50.300">
    <property type="entry name" value="P-loop containing nucleotide triphosphate hydrolases"/>
    <property type="match status" value="4"/>
</dbReference>
<dbReference type="Pfam" id="PF12775">
    <property type="entry name" value="AAA_7"/>
    <property type="match status" value="1"/>
</dbReference>
<evidence type="ECO:0000256" key="12">
    <source>
        <dbReference type="ARBA" id="ARBA00023212"/>
    </source>
</evidence>
<dbReference type="InterPro" id="IPR026983">
    <property type="entry name" value="DHC"/>
</dbReference>
<keyword evidence="13" id="KW-0966">Cell projection</keyword>
<dbReference type="PANTHER" id="PTHR45703">
    <property type="entry name" value="DYNEIN HEAVY CHAIN"/>
    <property type="match status" value="1"/>
</dbReference>
<feature type="domain" description="Dynein heavy chain C-terminal" evidence="23">
    <location>
        <begin position="2012"/>
        <end position="2306"/>
    </location>
</feature>
<feature type="domain" description="Dynein heavy chain ATP-binding dynein motor region" evidence="19">
    <location>
        <begin position="1259"/>
        <end position="1476"/>
    </location>
</feature>
<evidence type="ECO:0000259" key="15">
    <source>
        <dbReference type="Pfam" id="PF03028"/>
    </source>
</evidence>
<dbReference type="FunFam" id="3.40.50.300:FF:001810">
    <property type="entry name" value="Cytoplasmic dynein 2 heavy chain 1"/>
    <property type="match status" value="1"/>
</dbReference>
<dbReference type="InterPro" id="IPR041466">
    <property type="entry name" value="Dynein_AAA5_ext"/>
</dbReference>
<dbReference type="GO" id="GO:0016887">
    <property type="term" value="F:ATP hydrolysis activity"/>
    <property type="evidence" value="ECO:0007669"/>
    <property type="project" value="InterPro"/>
</dbReference>
<dbReference type="InterPro" id="IPR043160">
    <property type="entry name" value="Dynein_C_barrel"/>
</dbReference>
<dbReference type="Gene3D" id="1.20.1270.280">
    <property type="match status" value="1"/>
</dbReference>
<keyword evidence="10" id="KW-0969">Cilium</keyword>
<evidence type="ECO:0000259" key="18">
    <source>
        <dbReference type="Pfam" id="PF12780"/>
    </source>
</evidence>
<protein>
    <recommendedName>
        <fullName evidence="26">AAA+ ATPase domain-containing protein</fullName>
    </recommendedName>
</protein>
<dbReference type="Gene3D" id="1.10.8.720">
    <property type="entry name" value="Region D6 of dynein motor"/>
    <property type="match status" value="1"/>
</dbReference>
<keyword evidence="12" id="KW-0206">Cytoskeleton</keyword>
<keyword evidence="3" id="KW-0963">Cytoplasm</keyword>
<dbReference type="Pfam" id="PF17852">
    <property type="entry name" value="Dynein_AAA_lid"/>
    <property type="match status" value="1"/>
</dbReference>
<evidence type="ECO:0000256" key="13">
    <source>
        <dbReference type="ARBA" id="ARBA00023273"/>
    </source>
</evidence>
<comment type="subcellular location">
    <subcellularLocation>
        <location evidence="1">Cytoplasm</location>
        <location evidence="1">Cytoskeleton</location>
        <location evidence="1">Cilium axoneme</location>
    </subcellularLocation>
</comment>
<dbReference type="Pfam" id="PF12777">
    <property type="entry name" value="MT"/>
    <property type="match status" value="1"/>
</dbReference>
<evidence type="ECO:0008006" key="26">
    <source>
        <dbReference type="Google" id="ProtNLM"/>
    </source>
</evidence>
<dbReference type="PANTHER" id="PTHR45703:SF8">
    <property type="entry name" value="DYNEINS HEAVY CHAIN"/>
    <property type="match status" value="1"/>
</dbReference>
<dbReference type="GO" id="GO:0005524">
    <property type="term" value="F:ATP binding"/>
    <property type="evidence" value="ECO:0007669"/>
    <property type="project" value="UniProtKB-KW"/>
</dbReference>
<dbReference type="OrthoDB" id="10251809at2759"/>
<sequence length="2308" mass="261667">MDLNPKAVTNDELFGVINPATREWKDGLFAVIMRDIANITGDGPKWIVLDGDIDPMWIESLNTVMDDNKVLTLASNERIAMTPQMRLVFEISHLKTATPATVSRAGILFINITDIGWAPFVTSWMNARENAAEKQLLAQLFDRHVPYMLDAVKTSLKMAIPIPDVALIQTLCGLLDALLPQDQKASELNKDEYEIFFHFACIWAFGGPLLQDQNPDQKAEFNNIWNNEFKTSKFSNLDSVFGYFYDAKEKEIMPWTSSITPFKLNPELPVQAQLVQTAETVRIRFLLNLLIKVGKPVMLVGPAGSGKSVLMNDSLKRLPTDDFAVTQISFNFYTTSMMLQNMMEKPLEKKSGRSYGPVGNKRMIYFIDDMNMPEVDKYGTVQPHTIIKQHIDYGHWYDRQKLFAKDILNCQYLSCMNPAAGSFTIIPRLQRHFSVFTIGFPSSDSVSTIYGSFAQQHFEQKGFTDVVRNTVNAVLPAALMLHGKVAATFLPTAVKFHYVFNLRDLSTIFQGMMFAKAELIKTKDEVIKLWMHESLRVYCDKLIGKKDIESFMKLLGDVAIKSKLVDEKYMETVKYLPHCHFAQGVGEPKYAQVKSIAEIQKILTGALTLYNDELPAMNLVLFQDAIEHICRINRILELPRANALLVGVGGCGKQSLSRLAAYISGLQVFQLTLRKGYGINDLKADLAEVFRRTGVKNENIVFLMTDSQVSDESFLVLINDLLASGEVPDLFAPDVVEDIINGLRNEVKANGLNDDNTGVWRYFLDRVRRNLKVILCFSPVGPTLRMRSRRFPAVTNCTSIDWFHDWPQEALISVSKTFLQNIEVLPAGLRDPISQFMAFVHSSVNDISAVYLQNERRYNYTTPKSFLEHIRLYSTLLANKVHEVQSNMGRLENGLQKIRSTATQVDDMKAKLATKEKELAIKNEETNKLIEIVERESAKVAKEKEAADHEAKSVAVVAAEVTQKQRDCEKDLLLAEPSLRATLAALDTLDKTNLTELKSFGSPPPICVDILGAVMCLLAPGGKVPKDRSWKAAKVTMAKVDVFLDQLKNYDKEHIPESYLRAVDPYLKKPDFDPPQVESKSKAAAGLCSWVINIVNYYRVYCDVEPKRIILAQANADLAEKLNRLQDARNRVAKLEHDRDKLTSQLKEAQIEQAKSLKETETTSRIIVLANRLMGGLASENIRWANQVQQFKKSEESLPGDVLLVSAFVSYVGSFTRKYRLILMDQKWKPFMATINPKIPVTPGIDFLSLITDDAIIANWNNQGLPSDRISTENAVILTTSERWPLVIDPQLQGVRWIRGMYADDLQVIRLGQKGYLDQLEFSISSGLPTLIENIEENLDPILDPLIARNTIKKGCAIKIGEKQIEYHPKFRLILHTKLANPHYRPEMQAQAALINFTVTRSGLEDQLLGAVVRTERPDLEQLKSDLTKQQNDFKITLKKLEDGLLRQLSAAEGNFLGNVELVESLELNKRTAMEIEAKVAEAMITEQNINTARETYRPAAARASLLYFILNDLNKINPIYQFSLEAFNVVFRNAIARTPRNDDVALRVKALIESINFQVFVYTTRGLFEKDKIIFTAMMTFQVLQQVKDMTPAELDFFLRLPNDPSNASPVEFLSDYSWGTVKALAATEDFKNLDKDIEGSAKRWKKIVECDTPEREKLPQEWKGKSALQRMMIIRALRPDRMIYAVKVFVEEKLGERYVNNRTMEFGRSFEESGPSTPIFFILSPGVDPLKDVEALGKKIGFTSDNGRFHSVSLGQGQEPVADRALEVAAEHGHWVILQNIHLVKKWLPLLEKKYEQLSQSAHKDFRVFLSAEPAPVASAHIIPQGLLENAIKITNEPPTGMQANLHKALDNFNQETLEQCSRETEFKCILFALSYFHACVAERRKFGPQGWNRPYPFNNGDLTISSSVLYNYLENNAKVPWTDLRYLFGEIMYGGHITDDWDRRLCRSYLEEYLKPEMIDNDFYLAPGFRLPGPTDYKAYHSYIDEFLPPESPYLYGLHPNAEIGFLTATSENLFRTVLEMQPRDSGDSGSAGSSREEKVSAAVENVLSKLSPAFNMQELYAKAEERTPYTVVSLQECERMNILSSEMKRSLQELKLGLKGELTISPQMDELSNALYFDTIPPAWMKYAYPSLRALSSWIVDLQNRIRELEQWTTDFKVPCSVWLGGLFNPQSFLTAIMQVTARKNEWPLDRMTLQIEVTKKQKEECTYSTRDGSYIHGLFMEGARWDMQMGSVTDAKIKELFCPLPMIFVKAIPADKEDARSVYECPVYKIKTRGDTFVVAFKIKAKDRPTKWILGGVALLLEV</sequence>
<dbReference type="SUPFAM" id="SSF52540">
    <property type="entry name" value="P-loop containing nucleoside triphosphate hydrolases"/>
    <property type="match status" value="2"/>
</dbReference>
<feature type="domain" description="Dynein heavy chain region D6 P-loop" evidence="15">
    <location>
        <begin position="1717"/>
        <end position="1837"/>
    </location>
</feature>
<evidence type="ECO:0000256" key="14">
    <source>
        <dbReference type="SAM" id="Coils"/>
    </source>
</evidence>
<dbReference type="InterPro" id="IPR041228">
    <property type="entry name" value="Dynein_C"/>
</dbReference>
<dbReference type="Pfam" id="PF12781">
    <property type="entry name" value="AAA_9"/>
    <property type="match status" value="1"/>
</dbReference>
<keyword evidence="8" id="KW-0243">Dynein</keyword>
<dbReference type="InterPro" id="IPR024743">
    <property type="entry name" value="Dynein_HC_stalk"/>
</dbReference>
<keyword evidence="11" id="KW-0505">Motor protein</keyword>
<feature type="coiled-coil region" evidence="14">
    <location>
        <begin position="898"/>
        <end position="950"/>
    </location>
</feature>
<evidence type="ECO:0000259" key="23">
    <source>
        <dbReference type="Pfam" id="PF18199"/>
    </source>
</evidence>
<dbReference type="FunFam" id="1.20.920.20:FF:000003">
    <property type="entry name" value="Dynein axonemal heavy chain 17"/>
    <property type="match status" value="1"/>
</dbReference>
<evidence type="ECO:0000256" key="9">
    <source>
        <dbReference type="ARBA" id="ARBA00023054"/>
    </source>
</evidence>
<keyword evidence="25" id="KW-1185">Reference proteome</keyword>
<keyword evidence="5" id="KW-0677">Repeat</keyword>
<evidence type="ECO:0000259" key="16">
    <source>
        <dbReference type="Pfam" id="PF07728"/>
    </source>
</evidence>
<evidence type="ECO:0000256" key="8">
    <source>
        <dbReference type="ARBA" id="ARBA00023017"/>
    </source>
</evidence>
<dbReference type="InterPro" id="IPR041658">
    <property type="entry name" value="AAA_lid_11"/>
</dbReference>
<dbReference type="FunFam" id="3.10.490.20:FF:000002">
    <property type="entry name" value="Dynein axonemal heavy chain 17"/>
    <property type="match status" value="1"/>
</dbReference>
<feature type="domain" description="Dynein heavy chain AAA lid" evidence="22">
    <location>
        <begin position="1869"/>
        <end position="2005"/>
    </location>
</feature>
<feature type="domain" description="Dynein heavy chain AAA module D4" evidence="18">
    <location>
        <begin position="617"/>
        <end position="876"/>
    </location>
</feature>
<evidence type="ECO:0000256" key="5">
    <source>
        <dbReference type="ARBA" id="ARBA00022737"/>
    </source>
</evidence>
<comment type="caution">
    <text evidence="24">The sequence shown here is derived from an EMBL/GenBank/DDBJ whole genome shotgun (WGS) entry which is preliminary data.</text>
</comment>
<dbReference type="InterPro" id="IPR042219">
    <property type="entry name" value="AAA_lid_11_sf"/>
</dbReference>
<dbReference type="Pfam" id="PF12780">
    <property type="entry name" value="AAA_8"/>
    <property type="match status" value="1"/>
</dbReference>
<dbReference type="InterPro" id="IPR004273">
    <property type="entry name" value="Dynein_heavy_D6_P-loop"/>
</dbReference>
<dbReference type="InterPro" id="IPR041589">
    <property type="entry name" value="DNAH3_AAA_lid_1"/>
</dbReference>
<dbReference type="Pfam" id="PF17857">
    <property type="entry name" value="AAA_lid_1"/>
    <property type="match status" value="1"/>
</dbReference>
<dbReference type="Pfam" id="PF03028">
    <property type="entry name" value="Dynein_heavy"/>
    <property type="match status" value="1"/>
</dbReference>
<dbReference type="Proteomes" id="UP000186922">
    <property type="component" value="Unassembled WGS sequence"/>
</dbReference>
<evidence type="ECO:0000256" key="2">
    <source>
        <dbReference type="ARBA" id="ARBA00008887"/>
    </source>
</evidence>
<evidence type="ECO:0000259" key="20">
    <source>
        <dbReference type="Pfam" id="PF17852"/>
    </source>
</evidence>
<name>A0A1D1UKM5_RAMVA</name>
<keyword evidence="9 14" id="KW-0175">Coiled coil</keyword>
<evidence type="ECO:0000313" key="24">
    <source>
        <dbReference type="EMBL" id="GAU90001.1"/>
    </source>
</evidence>
<dbReference type="Gene3D" id="3.10.490.20">
    <property type="match status" value="1"/>
</dbReference>
<keyword evidence="4" id="KW-0493">Microtubule</keyword>
<dbReference type="Gene3D" id="1.10.8.1220">
    <property type="match status" value="1"/>
</dbReference>
<dbReference type="Gene3D" id="1.20.920.20">
    <property type="match status" value="1"/>
</dbReference>
<dbReference type="Gene3D" id="1.10.472.130">
    <property type="match status" value="1"/>
</dbReference>
<dbReference type="FunFam" id="1.10.8.720:FF:000002">
    <property type="entry name" value="Dynein heavy chain 9, axonemal"/>
    <property type="match status" value="1"/>
</dbReference>
<proteinExistence type="inferred from homology"/>
<evidence type="ECO:0000256" key="10">
    <source>
        <dbReference type="ARBA" id="ARBA00023069"/>
    </source>
</evidence>
<evidence type="ECO:0000256" key="6">
    <source>
        <dbReference type="ARBA" id="ARBA00022741"/>
    </source>
</evidence>
<dbReference type="Pfam" id="PF18199">
    <property type="entry name" value="Dynein_C"/>
    <property type="match status" value="1"/>
</dbReference>
<feature type="domain" description="Dynein heavy chain AAA 5 extension" evidence="20">
    <location>
        <begin position="137"/>
        <end position="256"/>
    </location>
</feature>
<dbReference type="STRING" id="947166.A0A1D1UKM5"/>
<evidence type="ECO:0000259" key="21">
    <source>
        <dbReference type="Pfam" id="PF17857"/>
    </source>
</evidence>
<dbReference type="EMBL" id="BDGG01000001">
    <property type="protein sequence ID" value="GAU90001.1"/>
    <property type="molecule type" value="Genomic_DNA"/>
</dbReference>
<dbReference type="FunFam" id="1.20.920.30:FF:000003">
    <property type="entry name" value="Dynein axonemal heavy chain 17"/>
    <property type="match status" value="1"/>
</dbReference>
<reference evidence="24 25" key="1">
    <citation type="journal article" date="2016" name="Nat. Commun.">
        <title>Extremotolerant tardigrade genome and improved radiotolerance of human cultured cells by tardigrade-unique protein.</title>
        <authorList>
            <person name="Hashimoto T."/>
            <person name="Horikawa D.D."/>
            <person name="Saito Y."/>
            <person name="Kuwahara H."/>
            <person name="Kozuka-Hata H."/>
            <person name="Shin-I T."/>
            <person name="Minakuchi Y."/>
            <person name="Ohishi K."/>
            <person name="Motoyama A."/>
            <person name="Aizu T."/>
            <person name="Enomoto A."/>
            <person name="Kondo K."/>
            <person name="Tanaka S."/>
            <person name="Hara Y."/>
            <person name="Koshikawa S."/>
            <person name="Sagara H."/>
            <person name="Miura T."/>
            <person name="Yokobori S."/>
            <person name="Miyagawa K."/>
            <person name="Suzuki Y."/>
            <person name="Kubo T."/>
            <person name="Oyama M."/>
            <person name="Kohara Y."/>
            <person name="Fujiyama A."/>
            <person name="Arakawa K."/>
            <person name="Katayama T."/>
            <person name="Toyoda A."/>
            <person name="Kunieda T."/>
        </authorList>
    </citation>
    <scope>NUCLEOTIDE SEQUENCE [LARGE SCALE GENOMIC DNA]</scope>
    <source>
        <strain evidence="24 25">YOKOZUNA-1</strain>
    </source>
</reference>
<dbReference type="GO" id="GO:0005874">
    <property type="term" value="C:microtubule"/>
    <property type="evidence" value="ECO:0007669"/>
    <property type="project" value="UniProtKB-KW"/>
</dbReference>
<feature type="domain" description="ATPase dynein-related AAA" evidence="16">
    <location>
        <begin position="4"/>
        <end position="104"/>
    </location>
</feature>
<dbReference type="FunFam" id="3.40.50.300:FF:000049">
    <property type="entry name" value="Dynein, axonemal, heavy chain 5"/>
    <property type="match status" value="1"/>
</dbReference>
<evidence type="ECO:0000256" key="3">
    <source>
        <dbReference type="ARBA" id="ARBA00022490"/>
    </source>
</evidence>
<evidence type="ECO:0000259" key="22">
    <source>
        <dbReference type="Pfam" id="PF18198"/>
    </source>
</evidence>
<dbReference type="GO" id="GO:0031514">
    <property type="term" value="C:motile cilium"/>
    <property type="evidence" value="ECO:0007669"/>
    <property type="project" value="UniProtKB-ARBA"/>
</dbReference>
<dbReference type="Pfam" id="PF18198">
    <property type="entry name" value="AAA_lid_11"/>
    <property type="match status" value="1"/>
</dbReference>
<dbReference type="GO" id="GO:0005930">
    <property type="term" value="C:axoneme"/>
    <property type="evidence" value="ECO:0007669"/>
    <property type="project" value="UniProtKB-SubCell"/>
</dbReference>
<dbReference type="GO" id="GO:0030286">
    <property type="term" value="C:dynein complex"/>
    <property type="evidence" value="ECO:0007669"/>
    <property type="project" value="UniProtKB-KW"/>
</dbReference>
<dbReference type="FunFam" id="3.40.50.300:FF:000411">
    <property type="entry name" value="dynein heavy chain 17, axonemal"/>
    <property type="match status" value="1"/>
</dbReference>
<evidence type="ECO:0000259" key="17">
    <source>
        <dbReference type="Pfam" id="PF12777"/>
    </source>
</evidence>
<feature type="domain" description="Dynein heavy chain 3 AAA+ lid" evidence="21">
    <location>
        <begin position="476"/>
        <end position="559"/>
    </location>
</feature>
<keyword evidence="7" id="KW-0067">ATP-binding</keyword>
<dbReference type="Gene3D" id="1.20.920.30">
    <property type="match status" value="1"/>
</dbReference>